<dbReference type="OrthoDB" id="1600564at2759"/>
<evidence type="ECO:0000256" key="1">
    <source>
        <dbReference type="ARBA" id="ARBA00022729"/>
    </source>
</evidence>
<keyword evidence="1 3" id="KW-0732">Signal</keyword>
<feature type="chain" id="PRO_5034005675" description="Carbohydrate esterase family 16 protein" evidence="3">
    <location>
        <begin position="16"/>
        <end position="401"/>
    </location>
</feature>
<accession>A0A8H7BQI7</accession>
<keyword evidence="2" id="KW-0812">Transmembrane</keyword>
<name>A0A8H7BQI7_9FUNG</name>
<evidence type="ECO:0000256" key="2">
    <source>
        <dbReference type="SAM" id="Phobius"/>
    </source>
</evidence>
<dbReference type="Pfam" id="PF00657">
    <property type="entry name" value="Lipase_GDSL"/>
    <property type="match status" value="1"/>
</dbReference>
<feature type="transmembrane region" description="Helical" evidence="2">
    <location>
        <begin position="348"/>
        <end position="365"/>
    </location>
</feature>
<dbReference type="InterPro" id="IPR036514">
    <property type="entry name" value="SGNH_hydro_sf"/>
</dbReference>
<reference evidence="4" key="1">
    <citation type="submission" date="2020-01" db="EMBL/GenBank/DDBJ databases">
        <title>Genome Sequencing of Three Apophysomyces-Like Fungal Strains Confirms a Novel Fungal Genus in the Mucoromycota with divergent Burkholderia-like Endosymbiotic Bacteria.</title>
        <authorList>
            <person name="Stajich J.E."/>
            <person name="Macias A.M."/>
            <person name="Carter-House D."/>
            <person name="Lovett B."/>
            <person name="Kasson L.R."/>
            <person name="Berry K."/>
            <person name="Grigoriev I."/>
            <person name="Chang Y."/>
            <person name="Spatafora J."/>
            <person name="Kasson M.T."/>
        </authorList>
    </citation>
    <scope>NUCLEOTIDE SEQUENCE</scope>
    <source>
        <strain evidence="4">NRRL A-21654</strain>
    </source>
</reference>
<dbReference type="PANTHER" id="PTHR45642:SF139">
    <property type="entry name" value="SGNH HYDROLASE-TYPE ESTERASE DOMAIN-CONTAINING PROTEIN"/>
    <property type="match status" value="1"/>
</dbReference>
<evidence type="ECO:0000313" key="5">
    <source>
        <dbReference type="Proteomes" id="UP000605846"/>
    </source>
</evidence>
<protein>
    <recommendedName>
        <fullName evidence="6">Carbohydrate esterase family 16 protein</fullName>
    </recommendedName>
</protein>
<comment type="caution">
    <text evidence="4">The sequence shown here is derived from an EMBL/GenBank/DDBJ whole genome shotgun (WGS) entry which is preliminary data.</text>
</comment>
<feature type="signal peptide" evidence="3">
    <location>
        <begin position="1"/>
        <end position="15"/>
    </location>
</feature>
<evidence type="ECO:0000256" key="3">
    <source>
        <dbReference type="SAM" id="SignalP"/>
    </source>
</evidence>
<sequence length="401" mass="44747">MRSLLALSLLPVVWSQTIKNLVIFGDSYSATDAGNFQRWTNGPLWSEHLAVGWNASLHSFATSGAMCDNAPFSNLTDLETTSSVKDQVEHYYSLSLNHTVNETVFAFWVGATDIQNTFKLQGEHNGDLDVRDIATCVIKQMRDFRRVSGANRLLLLNVLPLQHLPYFSGTDMEENRGKAAADLNKLLLQEANRMNKYHHALELDIVDVYTLLSDIIADPAMFNFTDATTPFWDNCQGQCAEENMNEYVWWDQTHLTGGVHEKIANSILSAASYTASTWVKSEEVQGLIDDKNSPYRAKNYISPPNTGLISRLADEVNAAKKNAKNTSQQQSTSVEEDKDMKSSLGHSYLMFSLVGLVCLGIVVGIRKRRNSNAFSNVSSLFSSRRGPRFTPLRKVDDSVMA</sequence>
<keyword evidence="5" id="KW-1185">Reference proteome</keyword>
<dbReference type="PANTHER" id="PTHR45642">
    <property type="entry name" value="GDSL ESTERASE/LIPASE EXL3"/>
    <property type="match status" value="1"/>
</dbReference>
<keyword evidence="2" id="KW-1133">Transmembrane helix</keyword>
<organism evidence="4 5">
    <name type="scientific">Apophysomyces ossiformis</name>
    <dbReference type="NCBI Taxonomy" id="679940"/>
    <lineage>
        <taxon>Eukaryota</taxon>
        <taxon>Fungi</taxon>
        <taxon>Fungi incertae sedis</taxon>
        <taxon>Mucoromycota</taxon>
        <taxon>Mucoromycotina</taxon>
        <taxon>Mucoromycetes</taxon>
        <taxon>Mucorales</taxon>
        <taxon>Mucorineae</taxon>
        <taxon>Mucoraceae</taxon>
        <taxon>Apophysomyces</taxon>
    </lineage>
</organism>
<gene>
    <name evidence="4" type="ORF">EC973_001107</name>
</gene>
<dbReference type="Gene3D" id="3.40.50.1110">
    <property type="entry name" value="SGNH hydrolase"/>
    <property type="match status" value="1"/>
</dbReference>
<dbReference type="GO" id="GO:0016788">
    <property type="term" value="F:hydrolase activity, acting on ester bonds"/>
    <property type="evidence" value="ECO:0007669"/>
    <property type="project" value="InterPro"/>
</dbReference>
<dbReference type="InterPro" id="IPR001087">
    <property type="entry name" value="GDSL"/>
</dbReference>
<dbReference type="AlphaFoldDB" id="A0A8H7BQI7"/>
<evidence type="ECO:0000313" key="4">
    <source>
        <dbReference type="EMBL" id="KAF7724382.1"/>
    </source>
</evidence>
<dbReference type="SUPFAM" id="SSF52266">
    <property type="entry name" value="SGNH hydrolase"/>
    <property type="match status" value="1"/>
</dbReference>
<dbReference type="EMBL" id="JABAYA010000121">
    <property type="protein sequence ID" value="KAF7724382.1"/>
    <property type="molecule type" value="Genomic_DNA"/>
</dbReference>
<dbReference type="Proteomes" id="UP000605846">
    <property type="component" value="Unassembled WGS sequence"/>
</dbReference>
<evidence type="ECO:0008006" key="6">
    <source>
        <dbReference type="Google" id="ProtNLM"/>
    </source>
</evidence>
<dbReference type="InterPro" id="IPR050592">
    <property type="entry name" value="GDSL_lipolytic_enzyme"/>
</dbReference>
<proteinExistence type="predicted"/>
<keyword evidence="2" id="KW-0472">Membrane</keyword>